<name>A0A927CKF7_9BACL</name>
<gene>
    <name evidence="1" type="ORF">IDH41_06530</name>
</gene>
<dbReference type="EMBL" id="JACXIY010000008">
    <property type="protein sequence ID" value="MBD2868223.1"/>
    <property type="molecule type" value="Genomic_DNA"/>
</dbReference>
<evidence type="ECO:0000313" key="2">
    <source>
        <dbReference type="Proteomes" id="UP000632125"/>
    </source>
</evidence>
<evidence type="ECO:0000313" key="1">
    <source>
        <dbReference type="EMBL" id="MBD2868223.1"/>
    </source>
</evidence>
<dbReference type="AlphaFoldDB" id="A0A927CKF7"/>
<proteinExistence type="predicted"/>
<keyword evidence="2" id="KW-1185">Reference proteome</keyword>
<sequence length="108" mass="12489">MKQTFLVKHAVGGRAFLDSAKQNVAYTVDPFGDGWKFTAKVPWSDRVEELLAHRTELNVFVFKEFDDRPTLKTWYYVGEGPVEYDPDRSELTIVAASRIEYDPHQYSV</sequence>
<organism evidence="1 2">
    <name type="scientific">Paenibacillus arenilitoris</name>
    <dbReference type="NCBI Taxonomy" id="2772299"/>
    <lineage>
        <taxon>Bacteria</taxon>
        <taxon>Bacillati</taxon>
        <taxon>Bacillota</taxon>
        <taxon>Bacilli</taxon>
        <taxon>Bacillales</taxon>
        <taxon>Paenibacillaceae</taxon>
        <taxon>Paenibacillus</taxon>
    </lineage>
</organism>
<comment type="caution">
    <text evidence="1">The sequence shown here is derived from an EMBL/GenBank/DDBJ whole genome shotgun (WGS) entry which is preliminary data.</text>
</comment>
<accession>A0A927CKF7</accession>
<dbReference type="Proteomes" id="UP000632125">
    <property type="component" value="Unassembled WGS sequence"/>
</dbReference>
<reference evidence="1" key="1">
    <citation type="submission" date="2020-09" db="EMBL/GenBank/DDBJ databases">
        <title>A novel bacterium of genus Paenibacillus, isolated from South China Sea.</title>
        <authorList>
            <person name="Huang H."/>
            <person name="Mo K."/>
            <person name="Hu Y."/>
        </authorList>
    </citation>
    <scope>NUCLEOTIDE SEQUENCE</scope>
    <source>
        <strain evidence="1">IB182493</strain>
    </source>
</reference>
<dbReference type="RefSeq" id="WP_190859364.1">
    <property type="nucleotide sequence ID" value="NZ_JACXIY010000008.1"/>
</dbReference>
<protein>
    <submittedName>
        <fullName evidence="1">Uncharacterized protein</fullName>
    </submittedName>
</protein>